<dbReference type="Gene3D" id="2.130.10.10">
    <property type="entry name" value="YVTN repeat-like/Quinoprotein amine dehydrogenase"/>
    <property type="match status" value="1"/>
</dbReference>
<evidence type="ECO:0000313" key="2">
    <source>
        <dbReference type="Proteomes" id="UP000004848"/>
    </source>
</evidence>
<dbReference type="AlphaFoldDB" id="A0NY42"/>
<accession>A0NY42</accession>
<protein>
    <submittedName>
        <fullName evidence="1">Uncharacterized protein</fullName>
    </submittedName>
</protein>
<dbReference type="eggNOG" id="ENOG5033QNG">
    <property type="taxonomic scope" value="Bacteria"/>
</dbReference>
<name>A0NY42_ROSAI</name>
<dbReference type="InterPro" id="IPR015943">
    <property type="entry name" value="WD40/YVTN_repeat-like_dom_sf"/>
</dbReference>
<gene>
    <name evidence="1" type="ORF">SIAM614_22432</name>
</gene>
<comment type="caution">
    <text evidence="1">The sequence shown here is derived from an EMBL/GenBank/DDBJ whole genome shotgun (WGS) entry which is preliminary data.</text>
</comment>
<sequence>MNAYLGGAIAVRDSGGVEYKLAVFADAVVEDFAFAGDHLCVLISRKGGIALLDLHRREVVARARLSFQPEGIVVSPDGGRAVAWAAKPGRIGVVDLPSLTEALTFNLAERSADGGYNLVHRTAEELQKQRLRLVDLPYVDAPLCQMRFSKRLRPAFRADGRVVMPIEYNERGPDFVWEHSDGKPLSSSFFQWTVGIAELDLDAARIDFRPFRNVMEQISQCHFEVRAISPDGRLAVLHSASPIASPAKDRPEGGALARVFGRRGTERSWAYGLELWDIAGKQPIRKGVTTFHAFRDDGIMHPTSARLTPADAETLWPEIDLVMPGLLAVLSGRRAEWQTSAQKRAEDAYFVPRETAATRPAFRPGFGRVADPLLFGPVMRQLLEVQPGTPQEIPWADLSNRQKWFLSHFIRGWGFHARTPVMAVVWTSDPDRVVVLGRNGIVREISFAQGPGVAFEVRDPPHPSHGFDWSRQDAQLIPLGNRSFAVDYYSARFEFDLPESTDFGFHNLEGTRQLPIRVITDHQQYAKESASADRLTRAIRPGYITIDGRAPAQIVVGLEKLAPELRANFDEIVVDNRWAPALFHRGKPIEEMEFCDILVRDGSQAARTALETLLLAWLERTSGTVQPVWHPDDETPTMGPVALALVQLCDPVPDVVMTFFSRRDPDHDNWTPEAWQALALSPYRLAQPELLALRMRLALQDISTGNIGPDLFALYNLDQDRKKLRADLSQVETYAHVVAAQMRGQWPDLASAGNSRGAFLLERIVGAMDLTAPAEAALVAALRGQLPHADSPV</sequence>
<reference evidence="1 2" key="1">
    <citation type="submission" date="2006-05" db="EMBL/GenBank/DDBJ databases">
        <authorList>
            <person name="King G."/>
            <person name="Ferriera S."/>
            <person name="Johnson J."/>
            <person name="Kravitz S."/>
            <person name="Beeson K."/>
            <person name="Sutton G."/>
            <person name="Rogers Y.-H."/>
            <person name="Friedman R."/>
            <person name="Frazier M."/>
            <person name="Venter J.C."/>
        </authorList>
    </citation>
    <scope>NUCLEOTIDE SEQUENCE [LARGE SCALE GENOMIC DNA]</scope>
    <source>
        <strain evidence="2">ATCC 25650 / DSM 13394 / JCM 20685 / NBRC 16684 / NCIMB 2208 / IAM 12614 / B1</strain>
    </source>
</reference>
<proteinExistence type="predicted"/>
<evidence type="ECO:0000313" key="1">
    <source>
        <dbReference type="EMBL" id="EAV42386.1"/>
    </source>
</evidence>
<dbReference type="InterPro" id="IPR011044">
    <property type="entry name" value="Quino_amine_DH_bsu"/>
</dbReference>
<organism evidence="1 2">
    <name type="scientific">Roseibium aggregatum (strain ATCC 25650 / DSM 13394 / JCM 20685 / NBRC 16684 / NCIMB 2208 / IAM 12614 / B1)</name>
    <name type="common">Stappia aggregata</name>
    <dbReference type="NCBI Taxonomy" id="384765"/>
    <lineage>
        <taxon>Bacteria</taxon>
        <taxon>Pseudomonadati</taxon>
        <taxon>Pseudomonadota</taxon>
        <taxon>Alphaproteobacteria</taxon>
        <taxon>Hyphomicrobiales</taxon>
        <taxon>Stappiaceae</taxon>
        <taxon>Roseibium</taxon>
    </lineage>
</organism>
<dbReference type="SUPFAM" id="SSF50969">
    <property type="entry name" value="YVTN repeat-like/Quinoprotein amine dehydrogenase"/>
    <property type="match status" value="1"/>
</dbReference>
<dbReference type="EMBL" id="AAUW01000015">
    <property type="protein sequence ID" value="EAV42386.1"/>
    <property type="molecule type" value="Genomic_DNA"/>
</dbReference>
<dbReference type="Proteomes" id="UP000004848">
    <property type="component" value="Unassembled WGS sequence"/>
</dbReference>